<dbReference type="EMBL" id="JARRIG010000007">
    <property type="protein sequence ID" value="MFA4805158.1"/>
    <property type="molecule type" value="Genomic_DNA"/>
</dbReference>
<evidence type="ECO:0000256" key="5">
    <source>
        <dbReference type="ARBA" id="ARBA00023125"/>
    </source>
</evidence>
<dbReference type="InterPro" id="IPR002775">
    <property type="entry name" value="DNA/RNA-bd_Alba-like"/>
</dbReference>
<proteinExistence type="inferred from homology"/>
<evidence type="ECO:0000256" key="2">
    <source>
        <dbReference type="ARBA" id="ARBA00022454"/>
    </source>
</evidence>
<dbReference type="Pfam" id="PF01918">
    <property type="entry name" value="Alba"/>
    <property type="match status" value="1"/>
</dbReference>
<organism evidence="8 9">
    <name type="scientific">Pyrococcus kukulkanii</name>
    <dbReference type="NCBI Taxonomy" id="1609559"/>
    <lineage>
        <taxon>Archaea</taxon>
        <taxon>Methanobacteriati</taxon>
        <taxon>Methanobacteriota</taxon>
        <taxon>Thermococci</taxon>
        <taxon>Thermococcales</taxon>
        <taxon>Thermococcaceae</taxon>
        <taxon>Pyrococcus</taxon>
    </lineage>
</organism>
<dbReference type="Proteomes" id="UP001571980">
    <property type="component" value="Unassembled WGS sequence"/>
</dbReference>
<dbReference type="RefSeq" id="WP_372824542.1">
    <property type="nucleotide sequence ID" value="NZ_JARRID010000006.1"/>
</dbReference>
<keyword evidence="4" id="KW-0007">Acetylation</keyword>
<dbReference type="InterPro" id="IPR036882">
    <property type="entry name" value="Alba-like_dom_sf"/>
</dbReference>
<name>A0ABV4T857_9EURY</name>
<accession>A0ABV4T857</accession>
<comment type="similarity">
    <text evidence="1 6">Belongs to the histone-like Alba family.</text>
</comment>
<dbReference type="PIRSF" id="PIRSF028732">
    <property type="entry name" value="Alba"/>
    <property type="match status" value="1"/>
</dbReference>
<comment type="caution">
    <text evidence="8">The sequence shown here is derived from an EMBL/GenBank/DDBJ whole genome shotgun (WGS) entry which is preliminary data.</text>
</comment>
<dbReference type="InterPro" id="IPR013795">
    <property type="entry name" value="DNA/RNA-bd_Alba"/>
</dbReference>
<keyword evidence="3 6" id="KW-0963">Cytoplasm</keyword>
<keyword evidence="6" id="KW-0226">DNA condensation</keyword>
<comment type="caution">
    <text evidence="6">Lacks conserved residue(s) required for the propagation of feature annotation.</text>
</comment>
<evidence type="ECO:0000313" key="8">
    <source>
        <dbReference type="EMBL" id="MFA4805158.1"/>
    </source>
</evidence>
<keyword evidence="5 6" id="KW-0238">DNA-binding</keyword>
<evidence type="ECO:0000256" key="3">
    <source>
        <dbReference type="ARBA" id="ARBA00022490"/>
    </source>
</evidence>
<keyword evidence="2 6" id="KW-0158">Chromosome</keyword>
<comment type="subcellular location">
    <subcellularLocation>
        <location evidence="6">Cytoplasm</location>
    </subcellularLocation>
    <subcellularLocation>
        <location evidence="6">Chromosome</location>
    </subcellularLocation>
</comment>
<evidence type="ECO:0000256" key="1">
    <source>
        <dbReference type="ARBA" id="ARBA00008018"/>
    </source>
</evidence>
<dbReference type="Gene3D" id="3.30.110.20">
    <property type="entry name" value="Alba-like domain"/>
    <property type="match status" value="1"/>
</dbReference>
<evidence type="ECO:0000313" key="9">
    <source>
        <dbReference type="Proteomes" id="UP001571980"/>
    </source>
</evidence>
<reference evidence="8 9" key="1">
    <citation type="submission" date="2023-03" db="EMBL/GenBank/DDBJ databases">
        <title>Speciation in Pyrococcus: adaptation to high temperature as a mechanism.</title>
        <authorList>
            <person name="Gu J."/>
        </authorList>
    </citation>
    <scope>NUCLEOTIDE SEQUENCE [LARGE SCALE GENOMIC DNA]</scope>
    <source>
        <strain evidence="8 9">LMOA34</strain>
    </source>
</reference>
<sequence>MKELLVGNKPLINYVLAGVGMLKDDDELVIKARGKAISKAVATAEMLRKQFFPGELEVTDVKIDSETRPAPELGREVLVASIEIYMRKKGN</sequence>
<feature type="domain" description="DNA/RNA-binding protein Alba-like" evidence="7">
    <location>
        <begin position="3"/>
        <end position="65"/>
    </location>
</feature>
<evidence type="ECO:0000259" key="7">
    <source>
        <dbReference type="Pfam" id="PF01918"/>
    </source>
</evidence>
<dbReference type="HAMAP" id="MF_01122">
    <property type="entry name" value="AlbA"/>
    <property type="match status" value="1"/>
</dbReference>
<protein>
    <recommendedName>
        <fullName evidence="6">DNA/RNA-binding protein Alba</fullName>
    </recommendedName>
</protein>
<dbReference type="SUPFAM" id="SSF82704">
    <property type="entry name" value="AlbA-like"/>
    <property type="match status" value="1"/>
</dbReference>
<evidence type="ECO:0000256" key="4">
    <source>
        <dbReference type="ARBA" id="ARBA00022990"/>
    </source>
</evidence>
<comment type="function">
    <text evidence="6">Binds double-stranded DNA tightly but without sequence specificity. Involved in DNA compaction.</text>
</comment>
<gene>
    <name evidence="6" type="primary">albA</name>
    <name evidence="8" type="ORF">P8X34_10520</name>
</gene>
<keyword evidence="9" id="KW-1185">Reference proteome</keyword>
<evidence type="ECO:0000256" key="6">
    <source>
        <dbReference type="HAMAP-Rule" id="MF_01122"/>
    </source>
</evidence>